<name>A0A432ML50_9BACT</name>
<dbReference type="InterPro" id="IPR026392">
    <property type="entry name" value="Exo/Archaeosortase_dom"/>
</dbReference>
<keyword evidence="2" id="KW-1003">Cell membrane</keyword>
<feature type="transmembrane region" description="Helical" evidence="9">
    <location>
        <begin position="238"/>
        <end position="261"/>
    </location>
</feature>
<evidence type="ECO:0000256" key="4">
    <source>
        <dbReference type="ARBA" id="ARBA00022692"/>
    </source>
</evidence>
<evidence type="ECO:0000256" key="7">
    <source>
        <dbReference type="ARBA" id="ARBA00023136"/>
    </source>
</evidence>
<evidence type="ECO:0000256" key="8">
    <source>
        <dbReference type="SAM" id="MobiDB-lite"/>
    </source>
</evidence>
<dbReference type="OrthoDB" id="9797363at2"/>
<reference evidence="10 11" key="2">
    <citation type="submission" date="2019-01" db="EMBL/GenBank/DDBJ databases">
        <title>Tautonia sociabilis, a novel thermotolerant planctomycete of Isosphaeraceae family, isolated from a 4000 m deep subterranean habitat.</title>
        <authorList>
            <person name="Kovaleva O.L."/>
            <person name="Elcheninov A.G."/>
            <person name="Van Heerden E."/>
            <person name="Toshchakov S.V."/>
            <person name="Novikov A."/>
            <person name="Bonch-Osmolovskaya E.A."/>
            <person name="Kublanov I.V."/>
        </authorList>
    </citation>
    <scope>NUCLEOTIDE SEQUENCE [LARGE SCALE GENOMIC DNA]</scope>
    <source>
        <strain evidence="10 11">GM2012</strain>
    </source>
</reference>
<keyword evidence="5 10" id="KW-0378">Hydrolase</keyword>
<dbReference type="Pfam" id="PF09721">
    <property type="entry name" value="Exosortase_EpsH"/>
    <property type="match status" value="1"/>
</dbReference>
<evidence type="ECO:0000256" key="5">
    <source>
        <dbReference type="ARBA" id="ARBA00022801"/>
    </source>
</evidence>
<dbReference type="InterPro" id="IPR019127">
    <property type="entry name" value="Exosortase"/>
</dbReference>
<dbReference type="GO" id="GO:0006508">
    <property type="term" value="P:proteolysis"/>
    <property type="evidence" value="ECO:0007669"/>
    <property type="project" value="UniProtKB-KW"/>
</dbReference>
<evidence type="ECO:0000313" key="11">
    <source>
        <dbReference type="Proteomes" id="UP000280296"/>
    </source>
</evidence>
<keyword evidence="7 9" id="KW-0472">Membrane</keyword>
<organism evidence="10 11">
    <name type="scientific">Tautonia sociabilis</name>
    <dbReference type="NCBI Taxonomy" id="2080755"/>
    <lineage>
        <taxon>Bacteria</taxon>
        <taxon>Pseudomonadati</taxon>
        <taxon>Planctomycetota</taxon>
        <taxon>Planctomycetia</taxon>
        <taxon>Isosphaerales</taxon>
        <taxon>Isosphaeraceae</taxon>
        <taxon>Tautonia</taxon>
    </lineage>
</organism>
<reference evidence="10 11" key="1">
    <citation type="submission" date="2018-12" db="EMBL/GenBank/DDBJ databases">
        <authorList>
            <person name="Toschakov S.V."/>
        </authorList>
    </citation>
    <scope>NUCLEOTIDE SEQUENCE [LARGE SCALE GENOMIC DNA]</scope>
    <source>
        <strain evidence="10 11">GM2012</strain>
    </source>
</reference>
<evidence type="ECO:0000256" key="2">
    <source>
        <dbReference type="ARBA" id="ARBA00022475"/>
    </source>
</evidence>
<evidence type="ECO:0000256" key="9">
    <source>
        <dbReference type="SAM" id="Phobius"/>
    </source>
</evidence>
<comment type="caution">
    <text evidence="10">The sequence shown here is derived from an EMBL/GenBank/DDBJ whole genome shotgun (WGS) entry which is preliminary data.</text>
</comment>
<accession>A0A432ML50</accession>
<feature type="transmembrane region" description="Helical" evidence="9">
    <location>
        <begin position="148"/>
        <end position="169"/>
    </location>
</feature>
<protein>
    <submittedName>
        <fullName evidence="10">Exosortase</fullName>
        <ecNumber evidence="10">3.4.22.-</ecNumber>
    </submittedName>
</protein>
<dbReference type="GO" id="GO:0008233">
    <property type="term" value="F:peptidase activity"/>
    <property type="evidence" value="ECO:0007669"/>
    <property type="project" value="UniProtKB-KW"/>
</dbReference>
<dbReference type="Proteomes" id="UP000280296">
    <property type="component" value="Unassembled WGS sequence"/>
</dbReference>
<dbReference type="EC" id="3.4.22.-" evidence="10"/>
<evidence type="ECO:0000256" key="1">
    <source>
        <dbReference type="ARBA" id="ARBA00004651"/>
    </source>
</evidence>
<dbReference type="NCBIfam" id="TIGR02602">
    <property type="entry name" value="8TM_EpsH"/>
    <property type="match status" value="1"/>
</dbReference>
<dbReference type="EMBL" id="RYZH01000013">
    <property type="protein sequence ID" value="RUL88154.1"/>
    <property type="molecule type" value="Genomic_DNA"/>
</dbReference>
<keyword evidence="6 9" id="KW-1133">Transmembrane helix</keyword>
<keyword evidence="11" id="KW-1185">Reference proteome</keyword>
<feature type="transmembrane region" description="Helical" evidence="9">
    <location>
        <begin position="215"/>
        <end position="232"/>
    </location>
</feature>
<gene>
    <name evidence="10" type="primary">xrt</name>
    <name evidence="10" type="ORF">TsocGM_08425</name>
</gene>
<evidence type="ECO:0000256" key="3">
    <source>
        <dbReference type="ARBA" id="ARBA00022670"/>
    </source>
</evidence>
<dbReference type="InterPro" id="IPR013426">
    <property type="entry name" value="EpsH-like"/>
</dbReference>
<sequence length="349" mass="36812">MATSTLPARDEAPPPRELPPLLARLRDSWTDSDGRLALLGASACLTLLALTFRSTLWHFAFVWATDQNYSHGFLVPLISLYFANSAARLGPVPYRPAVLLGSTLLVVALLGRLATIVVPVGFVGDLSFLAGLAGIVALFAGRGALHRFGFALTFLVFMVPLPIHLYTAIASPLQLLVSKVAATILNGTGLPVLCEGNHLTLPGGVRMFVAEACSGMRQLTGFLALTTAVAFLSPRPRWYRAVLIGSAIPVALTANVARVVLTGWIMAHDPRLAQGTFHTLEGLLLMGFGLALLRLECAVLNALIEDAPGPEAPGPQAGATAPHLPPSPGASHRPTGISQFRTPPEPAPQ</sequence>
<dbReference type="RefSeq" id="WP_126724867.1">
    <property type="nucleotide sequence ID" value="NZ_RYZH01000013.1"/>
</dbReference>
<dbReference type="NCBIfam" id="TIGR04178">
    <property type="entry name" value="exo_archaeo"/>
    <property type="match status" value="1"/>
</dbReference>
<feature type="transmembrane region" description="Helical" evidence="9">
    <location>
        <begin position="120"/>
        <end position="141"/>
    </location>
</feature>
<evidence type="ECO:0000256" key="6">
    <source>
        <dbReference type="ARBA" id="ARBA00022989"/>
    </source>
</evidence>
<dbReference type="GO" id="GO:0005886">
    <property type="term" value="C:plasma membrane"/>
    <property type="evidence" value="ECO:0007669"/>
    <property type="project" value="UniProtKB-SubCell"/>
</dbReference>
<feature type="transmembrane region" description="Helical" evidence="9">
    <location>
        <begin position="282"/>
        <end position="304"/>
    </location>
</feature>
<feature type="transmembrane region" description="Helical" evidence="9">
    <location>
        <begin position="94"/>
        <end position="114"/>
    </location>
</feature>
<dbReference type="AlphaFoldDB" id="A0A432ML50"/>
<feature type="region of interest" description="Disordered" evidence="8">
    <location>
        <begin position="309"/>
        <end position="349"/>
    </location>
</feature>
<comment type="subcellular location">
    <subcellularLocation>
        <location evidence="1">Cell membrane</location>
        <topology evidence="1">Multi-pass membrane protein</topology>
    </subcellularLocation>
</comment>
<keyword evidence="3" id="KW-0645">Protease</keyword>
<feature type="transmembrane region" description="Helical" evidence="9">
    <location>
        <begin position="36"/>
        <end position="63"/>
    </location>
</feature>
<keyword evidence="4 9" id="KW-0812">Transmembrane</keyword>
<feature type="transmembrane region" description="Helical" evidence="9">
    <location>
        <begin position="69"/>
        <end position="87"/>
    </location>
</feature>
<proteinExistence type="predicted"/>
<evidence type="ECO:0000313" key="10">
    <source>
        <dbReference type="EMBL" id="RUL88154.1"/>
    </source>
</evidence>